<organism evidence="2 3">
    <name type="scientific">Shewanella psychromarinicola</name>
    <dbReference type="NCBI Taxonomy" id="2487742"/>
    <lineage>
        <taxon>Bacteria</taxon>
        <taxon>Pseudomonadati</taxon>
        <taxon>Pseudomonadota</taxon>
        <taxon>Gammaproteobacteria</taxon>
        <taxon>Alteromonadales</taxon>
        <taxon>Shewanellaceae</taxon>
        <taxon>Shewanella</taxon>
    </lineage>
</organism>
<reference evidence="3" key="1">
    <citation type="submission" date="2018-11" db="EMBL/GenBank/DDBJ databases">
        <title>Shewanella sp. R106.</title>
        <authorList>
            <person name="Hwang Y.J."/>
            <person name="Hwang C.Y."/>
        </authorList>
    </citation>
    <scope>NUCLEOTIDE SEQUENCE [LARGE SCALE GENOMIC DNA]</scope>
    <source>
        <strain evidence="3">R106</strain>
    </source>
</reference>
<name>A0A3N4E8D5_9GAMM</name>
<gene>
    <name evidence="2" type="ORF">EGC77_07650</name>
</gene>
<dbReference type="EMBL" id="RKKB01000002">
    <property type="protein sequence ID" value="RPA33208.1"/>
    <property type="molecule type" value="Genomic_DNA"/>
</dbReference>
<feature type="transmembrane region" description="Helical" evidence="1">
    <location>
        <begin position="14"/>
        <end position="34"/>
    </location>
</feature>
<protein>
    <submittedName>
        <fullName evidence="2">Uncharacterized protein</fullName>
    </submittedName>
</protein>
<proteinExistence type="predicted"/>
<comment type="caution">
    <text evidence="2">The sequence shown here is derived from an EMBL/GenBank/DDBJ whole genome shotgun (WGS) entry which is preliminary data.</text>
</comment>
<dbReference type="AlphaFoldDB" id="A0A3N4E8D5"/>
<evidence type="ECO:0000313" key="2">
    <source>
        <dbReference type="EMBL" id="RPA33208.1"/>
    </source>
</evidence>
<evidence type="ECO:0000313" key="3">
    <source>
        <dbReference type="Proteomes" id="UP000278855"/>
    </source>
</evidence>
<dbReference type="Proteomes" id="UP000278855">
    <property type="component" value="Unassembled WGS sequence"/>
</dbReference>
<keyword evidence="1" id="KW-0812">Transmembrane</keyword>
<accession>A0A3N4E8D5</accession>
<sequence>MVVVLLLNELIQSLGHFFNSLLYMVFILFCILFVNRTAPIECTENSAALFWCNYYPTINGT</sequence>
<evidence type="ECO:0000256" key="1">
    <source>
        <dbReference type="SAM" id="Phobius"/>
    </source>
</evidence>
<keyword evidence="1" id="KW-1133">Transmembrane helix</keyword>
<keyword evidence="1" id="KW-0472">Membrane</keyword>